<protein>
    <submittedName>
        <fullName evidence="6">2-hydroxyacid dehydrogenase</fullName>
    </submittedName>
</protein>
<dbReference type="Gene3D" id="3.30.70.2740">
    <property type="match status" value="1"/>
</dbReference>
<dbReference type="EMBL" id="LBJM01000001">
    <property type="protein sequence ID" value="RXH42835.1"/>
    <property type="molecule type" value="Genomic_DNA"/>
</dbReference>
<dbReference type="InterPro" id="IPR036318">
    <property type="entry name" value="FAD-bd_PCMH-like_sf"/>
</dbReference>
<dbReference type="InterPro" id="IPR016164">
    <property type="entry name" value="FAD-linked_Oxase-like_C"/>
</dbReference>
<dbReference type="PANTHER" id="PTHR43716:SF2">
    <property type="entry name" value="BLL6224 PROTEIN"/>
    <property type="match status" value="1"/>
</dbReference>
<gene>
    <name evidence="6" type="ORF">XH94_00710</name>
</gene>
<dbReference type="InterPro" id="IPR006094">
    <property type="entry name" value="Oxid_FAD_bind_N"/>
</dbReference>
<dbReference type="PROSITE" id="PS51387">
    <property type="entry name" value="FAD_PCMH"/>
    <property type="match status" value="1"/>
</dbReference>
<evidence type="ECO:0000256" key="4">
    <source>
        <dbReference type="ARBA" id="ARBA00022827"/>
    </source>
</evidence>
<dbReference type="SUPFAM" id="SSF56176">
    <property type="entry name" value="FAD-binding/transporter-associated domain-like"/>
    <property type="match status" value="1"/>
</dbReference>
<evidence type="ECO:0000256" key="1">
    <source>
        <dbReference type="ARBA" id="ARBA00001974"/>
    </source>
</evidence>
<dbReference type="GO" id="GO:0022904">
    <property type="term" value="P:respiratory electron transport chain"/>
    <property type="evidence" value="ECO:0007669"/>
    <property type="project" value="TreeGrafter"/>
</dbReference>
<feature type="domain" description="FAD-binding PCMH-type" evidence="5">
    <location>
        <begin position="46"/>
        <end position="225"/>
    </location>
</feature>
<dbReference type="FunFam" id="1.10.45.10:FF:000001">
    <property type="entry name" value="D-lactate dehydrogenase mitochondrial"/>
    <property type="match status" value="1"/>
</dbReference>
<dbReference type="FunFam" id="3.30.43.10:FF:000024">
    <property type="entry name" value="FAD dependent oxidoreductase"/>
    <property type="match status" value="1"/>
</dbReference>
<keyword evidence="3" id="KW-0285">Flavoprotein</keyword>
<dbReference type="GO" id="GO:0071949">
    <property type="term" value="F:FAD binding"/>
    <property type="evidence" value="ECO:0007669"/>
    <property type="project" value="InterPro"/>
</dbReference>
<dbReference type="InterPro" id="IPR016166">
    <property type="entry name" value="FAD-bd_PCMH"/>
</dbReference>
<reference evidence="6 7" key="1">
    <citation type="submission" date="2015-04" db="EMBL/GenBank/DDBJ databases">
        <title>Comparative genomics of rhizobia nodulating Arachis hypogaea in China.</title>
        <authorList>
            <person name="Li Y."/>
        </authorList>
    </citation>
    <scope>NUCLEOTIDE SEQUENCE [LARGE SCALE GENOMIC DNA]</scope>
    <source>
        <strain evidence="6 7">CCBAU 51787</strain>
    </source>
</reference>
<name>A0A4Q0SRW3_9BRAD</name>
<comment type="similarity">
    <text evidence="2">Belongs to the FAD-binding oxidoreductase/transferase type 4 family.</text>
</comment>
<dbReference type="SUPFAM" id="SSF55103">
    <property type="entry name" value="FAD-linked oxidases, C-terminal domain"/>
    <property type="match status" value="1"/>
</dbReference>
<dbReference type="AlphaFoldDB" id="A0A4Q0SRW3"/>
<dbReference type="Pfam" id="PF01565">
    <property type="entry name" value="FAD_binding_4"/>
    <property type="match status" value="1"/>
</dbReference>
<dbReference type="InterPro" id="IPR004113">
    <property type="entry name" value="FAD-bd_oxidored_4_C"/>
</dbReference>
<dbReference type="Gene3D" id="3.30.465.10">
    <property type="match status" value="1"/>
</dbReference>
<evidence type="ECO:0000313" key="6">
    <source>
        <dbReference type="EMBL" id="RXH42835.1"/>
    </source>
</evidence>
<accession>A0A4Q0SRW3</accession>
<keyword evidence="4" id="KW-0274">FAD</keyword>
<dbReference type="Proteomes" id="UP000290565">
    <property type="component" value="Unassembled WGS sequence"/>
</dbReference>
<comment type="cofactor">
    <cofactor evidence="1">
        <name>FAD</name>
        <dbReference type="ChEBI" id="CHEBI:57692"/>
    </cofactor>
</comment>
<organism evidence="6 7">
    <name type="scientific">Bradyrhizobium zhanjiangense</name>
    <dbReference type="NCBI Taxonomy" id="1325107"/>
    <lineage>
        <taxon>Bacteria</taxon>
        <taxon>Pseudomonadati</taxon>
        <taxon>Pseudomonadota</taxon>
        <taxon>Alphaproteobacteria</taxon>
        <taxon>Hyphomicrobiales</taxon>
        <taxon>Nitrobacteraceae</taxon>
        <taxon>Bradyrhizobium</taxon>
    </lineage>
</organism>
<dbReference type="PANTHER" id="PTHR43716">
    <property type="entry name" value="D-2-HYDROXYGLUTARATE DEHYDROGENASE, MITOCHONDRIAL"/>
    <property type="match status" value="1"/>
</dbReference>
<dbReference type="Gene3D" id="3.30.43.10">
    <property type="entry name" value="Uridine Diphospho-n-acetylenolpyruvylglucosamine Reductase, domain 2"/>
    <property type="match status" value="1"/>
</dbReference>
<evidence type="ECO:0000256" key="2">
    <source>
        <dbReference type="ARBA" id="ARBA00008000"/>
    </source>
</evidence>
<dbReference type="RefSeq" id="WP_128943190.1">
    <property type="nucleotide sequence ID" value="NZ_LBJM01000001.1"/>
</dbReference>
<dbReference type="InterPro" id="IPR016167">
    <property type="entry name" value="FAD-bd_PCMH_sub1"/>
</dbReference>
<dbReference type="InterPro" id="IPR016169">
    <property type="entry name" value="FAD-bd_PCMH_sub2"/>
</dbReference>
<evidence type="ECO:0000259" key="5">
    <source>
        <dbReference type="PROSITE" id="PS51387"/>
    </source>
</evidence>
<dbReference type="Gene3D" id="3.30.70.2190">
    <property type="match status" value="1"/>
</dbReference>
<dbReference type="Pfam" id="PF02913">
    <property type="entry name" value="FAD-oxidase_C"/>
    <property type="match status" value="1"/>
</dbReference>
<dbReference type="InterPro" id="IPR016171">
    <property type="entry name" value="Vanillyl_alc_oxidase_C-sub2"/>
</dbReference>
<dbReference type="InterPro" id="IPR051264">
    <property type="entry name" value="FAD-oxidored/transferase_4"/>
</dbReference>
<comment type="caution">
    <text evidence="6">The sequence shown here is derived from an EMBL/GenBank/DDBJ whole genome shotgun (WGS) entry which is preliminary data.</text>
</comment>
<dbReference type="FunFam" id="3.30.465.10:FF:000001">
    <property type="entry name" value="D-2-hydroxyglutarate dehydrogenase, mitochondrial"/>
    <property type="match status" value="1"/>
</dbReference>
<sequence>MNVNQSATPPLAPELIEQFRKIVGERHAITDAADIEAYVTEERNLFHGRSPLVLRPGSTAEVSEICKLASAHRIALVPQGGNTGLVGGQTPHNGEVVVSLRRLDKIRELDTASNTMTCEAGVVLQIAQQKAAEVDRLFPLSLGAEGSCTIGGNLSTNAGGTAALAYGVAREMALGLEVVLADGRVLNVLSKLKKDNTGYNLHNLFIGAEGTLGIITAATLKLFPKPRAIETAFVGLKSPAAALKLLTIAQSEAANALTSFELLSQMAVDFSIRHGIDVRDPLAEKHPWYVLMELSSPSEDARTPLETVLTRAMEEEIVDDAVIAANLTQRAGFWKLRDEMSAAQKPEGGSIKHDISVPVAAVPAFIAEADAAVVKLIPGARPVPFGHLGDGNLHYNVSQPVGANSADFLAGWHEMNAVVFEIVLRMGGSISAEHGIGVLKRDELPEVKDKTAIELMRSIKAMLDPLGIMNPGKVL</sequence>
<dbReference type="GO" id="GO:0003824">
    <property type="term" value="F:catalytic activity"/>
    <property type="evidence" value="ECO:0007669"/>
    <property type="project" value="InterPro"/>
</dbReference>
<dbReference type="Gene3D" id="1.10.45.10">
    <property type="entry name" value="Vanillyl-alcohol Oxidase, Chain A, domain 4"/>
    <property type="match status" value="1"/>
</dbReference>
<evidence type="ECO:0000313" key="7">
    <source>
        <dbReference type="Proteomes" id="UP000290565"/>
    </source>
</evidence>
<evidence type="ECO:0000256" key="3">
    <source>
        <dbReference type="ARBA" id="ARBA00022630"/>
    </source>
</evidence>
<proteinExistence type="inferred from homology"/>